<dbReference type="GO" id="GO:0015562">
    <property type="term" value="F:efflux transmembrane transporter activity"/>
    <property type="evidence" value="ECO:0007669"/>
    <property type="project" value="InterPro"/>
</dbReference>
<dbReference type="PATRIC" id="fig|28092.6.peg.2067"/>
<organism evidence="3 4">
    <name type="scientific">Robbsia andropogonis</name>
    <dbReference type="NCBI Taxonomy" id="28092"/>
    <lineage>
        <taxon>Bacteria</taxon>
        <taxon>Pseudomonadati</taxon>
        <taxon>Pseudomonadota</taxon>
        <taxon>Betaproteobacteria</taxon>
        <taxon>Burkholderiales</taxon>
        <taxon>Burkholderiaceae</taxon>
        <taxon>Robbsia</taxon>
    </lineage>
</organism>
<comment type="similarity">
    <text evidence="1 2">Belongs to the outer membrane factor (OMF) (TC 1.B.17) family.</text>
</comment>
<comment type="caution">
    <text evidence="3">The sequence shown here is derived from an EMBL/GenBank/DDBJ whole genome shotgun (WGS) entry which is preliminary data.</text>
</comment>
<evidence type="ECO:0000256" key="2">
    <source>
        <dbReference type="RuleBase" id="RU362097"/>
    </source>
</evidence>
<dbReference type="InterPro" id="IPR010131">
    <property type="entry name" value="MdtP/NodT-like"/>
</dbReference>
<comment type="subcellular location">
    <subcellularLocation>
        <location evidence="2">Cell membrane</location>
        <topology evidence="2">Lipid-anchor</topology>
    </subcellularLocation>
</comment>
<keyword evidence="2" id="KW-0449">Lipoprotein</keyword>
<keyword evidence="4" id="KW-1185">Reference proteome</keyword>
<dbReference type="AlphaFoldDB" id="A0A0F5K1V2"/>
<gene>
    <name evidence="3" type="ORF">WM40_08755</name>
</gene>
<dbReference type="STRING" id="28092.WM40_08755"/>
<sequence length="469" mass="50079">MVTVAVLTALGLTGCTVGPDYKGAPNAAPDTLKANAFRRTPDKGIATSPGISQWWTMLNDAELNSLIERALAHNPDIQAAEARLRASRAALSKEQANELPKVSGSGTVIRARRPDSLGNLLGGSGPIQNFSASFLASWEIDLFGGTRRAIEAAGADAQVSEANLADAHVSLAAEVAQAYIDLRAQQQRIMLANQSATAEQKILDLTQQRRDRGTAGDVDVERTRTQVDTTRASIAPINADLGESLDRLAVLCGMEPGALDAELSPSAPLPAVPAEVAIGDPTAMLQRRPDIRAAERKLAEATAQIGQQKAAFFPKLTLYGDLGFSGTQPAHLFRKSNAAWLGVPYLSWNVLDFGRTAASVHSAEAQRDAAEADYRKAVLEALRDADTALSRYGHQRENVVQLMAVQASATRSATLVEQRYRAGAASMIDLLDAERTRLSAERDTVSGKAQLVQDFVTIQKSLGLGWNAH</sequence>
<dbReference type="Gene3D" id="2.20.200.10">
    <property type="entry name" value="Outer membrane efflux proteins (OEP)"/>
    <property type="match status" value="1"/>
</dbReference>
<dbReference type="NCBIfam" id="TIGR01845">
    <property type="entry name" value="outer_NodT"/>
    <property type="match status" value="1"/>
</dbReference>
<name>A0A0F5K1V2_9BURK</name>
<evidence type="ECO:0000313" key="4">
    <source>
        <dbReference type="Proteomes" id="UP000033618"/>
    </source>
</evidence>
<dbReference type="GO" id="GO:0005886">
    <property type="term" value="C:plasma membrane"/>
    <property type="evidence" value="ECO:0007669"/>
    <property type="project" value="UniProtKB-SubCell"/>
</dbReference>
<reference evidence="3 4" key="1">
    <citation type="submission" date="2015-03" db="EMBL/GenBank/DDBJ databases">
        <title>Draft Genome Sequence of Burkholderia andropogonis type strain ICMP2807, isolated from Sorghum bicolor.</title>
        <authorList>
            <person name="Lopes-Santos L."/>
            <person name="Castro D.B."/>
            <person name="Ottoboni L.M."/>
            <person name="Park D."/>
            <person name="Weirc B.S."/>
            <person name="Destefano S.A."/>
        </authorList>
    </citation>
    <scope>NUCLEOTIDE SEQUENCE [LARGE SCALE GENOMIC DNA]</scope>
    <source>
        <strain evidence="3 4">ICMP2807</strain>
    </source>
</reference>
<dbReference type="EMBL" id="LAQU01000007">
    <property type="protein sequence ID" value="KKB63915.1"/>
    <property type="molecule type" value="Genomic_DNA"/>
</dbReference>
<proteinExistence type="inferred from homology"/>
<dbReference type="Gene3D" id="1.20.1600.10">
    <property type="entry name" value="Outer membrane efflux proteins (OEP)"/>
    <property type="match status" value="1"/>
</dbReference>
<protein>
    <submittedName>
        <fullName evidence="3">RND transporter</fullName>
    </submittedName>
</protein>
<accession>A0A0F5K1V2</accession>
<evidence type="ECO:0000256" key="1">
    <source>
        <dbReference type="ARBA" id="ARBA00007613"/>
    </source>
</evidence>
<keyword evidence="2" id="KW-0812">Transmembrane</keyword>
<evidence type="ECO:0000313" key="3">
    <source>
        <dbReference type="EMBL" id="KKB63915.1"/>
    </source>
</evidence>
<dbReference type="PANTHER" id="PTHR30203">
    <property type="entry name" value="OUTER MEMBRANE CATION EFFLUX PROTEIN"/>
    <property type="match status" value="1"/>
</dbReference>
<dbReference type="Proteomes" id="UP000033618">
    <property type="component" value="Unassembled WGS sequence"/>
</dbReference>
<keyword evidence="2" id="KW-0564">Palmitate</keyword>
<keyword evidence="2" id="KW-1134">Transmembrane beta strand</keyword>
<keyword evidence="2" id="KW-0472">Membrane</keyword>
<dbReference type="SUPFAM" id="SSF56954">
    <property type="entry name" value="Outer membrane efflux proteins (OEP)"/>
    <property type="match status" value="1"/>
</dbReference>
<dbReference type="InterPro" id="IPR003423">
    <property type="entry name" value="OMP_efflux"/>
</dbReference>
<dbReference type="PANTHER" id="PTHR30203:SF25">
    <property type="entry name" value="OUTER MEMBRANE PROTEIN-RELATED"/>
    <property type="match status" value="1"/>
</dbReference>
<dbReference type="Pfam" id="PF02321">
    <property type="entry name" value="OEP"/>
    <property type="match status" value="2"/>
</dbReference>